<name>A0ACC2AQE1_DIPCM</name>
<keyword evidence="2" id="KW-1185">Reference proteome</keyword>
<dbReference type="EMBL" id="CM055111">
    <property type="protein sequence ID" value="KAJ7519726.1"/>
    <property type="molecule type" value="Genomic_DNA"/>
</dbReference>
<proteinExistence type="predicted"/>
<dbReference type="Proteomes" id="UP001162992">
    <property type="component" value="Chromosome 20"/>
</dbReference>
<comment type="caution">
    <text evidence="1">The sequence shown here is derived from an EMBL/GenBank/DDBJ whole genome shotgun (WGS) entry which is preliminary data.</text>
</comment>
<accession>A0ACC2AQE1</accession>
<evidence type="ECO:0000313" key="1">
    <source>
        <dbReference type="EMBL" id="KAJ7519726.1"/>
    </source>
</evidence>
<reference evidence="2" key="1">
    <citation type="journal article" date="2024" name="Proc. Natl. Acad. Sci. U.S.A.">
        <title>Extraordinary preservation of gene collinearity over three hundred million years revealed in homosporous lycophytes.</title>
        <authorList>
            <person name="Li C."/>
            <person name="Wickell D."/>
            <person name="Kuo L.Y."/>
            <person name="Chen X."/>
            <person name="Nie B."/>
            <person name="Liao X."/>
            <person name="Peng D."/>
            <person name="Ji J."/>
            <person name="Jenkins J."/>
            <person name="Williams M."/>
            <person name="Shu S."/>
            <person name="Plott C."/>
            <person name="Barry K."/>
            <person name="Rajasekar S."/>
            <person name="Grimwood J."/>
            <person name="Han X."/>
            <person name="Sun S."/>
            <person name="Hou Z."/>
            <person name="He W."/>
            <person name="Dai G."/>
            <person name="Sun C."/>
            <person name="Schmutz J."/>
            <person name="Leebens-Mack J.H."/>
            <person name="Li F.W."/>
            <person name="Wang L."/>
        </authorList>
    </citation>
    <scope>NUCLEOTIDE SEQUENCE [LARGE SCALE GENOMIC DNA]</scope>
    <source>
        <strain evidence="2">cv. PW_Plant_1</strain>
    </source>
</reference>
<gene>
    <name evidence="1" type="ORF">O6H91_20G053400</name>
</gene>
<protein>
    <submittedName>
        <fullName evidence="1">Uncharacterized protein</fullName>
    </submittedName>
</protein>
<organism evidence="1 2">
    <name type="scientific">Diphasiastrum complanatum</name>
    <name type="common">Issler's clubmoss</name>
    <name type="synonym">Lycopodium complanatum</name>
    <dbReference type="NCBI Taxonomy" id="34168"/>
    <lineage>
        <taxon>Eukaryota</taxon>
        <taxon>Viridiplantae</taxon>
        <taxon>Streptophyta</taxon>
        <taxon>Embryophyta</taxon>
        <taxon>Tracheophyta</taxon>
        <taxon>Lycopodiopsida</taxon>
        <taxon>Lycopodiales</taxon>
        <taxon>Lycopodiaceae</taxon>
        <taxon>Lycopodioideae</taxon>
        <taxon>Diphasiastrum</taxon>
    </lineage>
</organism>
<evidence type="ECO:0000313" key="2">
    <source>
        <dbReference type="Proteomes" id="UP001162992"/>
    </source>
</evidence>
<sequence>MRLPPKLKSNEALETSVDDLVHQKNETSVRVRKVHPINELTLQIHKEQLGLIDCRQLQPPRSPEASNVRGQMHGGKPPPSPHKDSQINPRTALGSPHPVTTVAGTPLASPKAVPPKSDTSLLSSKLMPTISGTPLASPKRLKVITRTPLTSPKKLYPQPCGVLHAKDICPVLYAQEKQLEAVSCYVELLTAYGAERSDGSTLSLSPKVEPDLQENRKVELLNEKPVKPDVDCEKGEKVCRVCHMPLSYNKEQGEGVDLGCACKNDLALAHRRCAETWFRIRGNRTCEICGAAVQNICTTTQNSGFLSRWKERRIVHPNPVETRWWNRQPLCNLLLTFTVVAFLLPWLFRVNIFS</sequence>